<protein>
    <recommendedName>
        <fullName evidence="6">DUF4352 domain-containing protein</fullName>
    </recommendedName>
</protein>
<keyword evidence="3" id="KW-0812">Transmembrane</keyword>
<feature type="transmembrane region" description="Helical" evidence="3">
    <location>
        <begin position="118"/>
        <end position="144"/>
    </location>
</feature>
<dbReference type="KEGG" id="cpeg:CPELA_02215"/>
<evidence type="ECO:0000313" key="4">
    <source>
        <dbReference type="EMBL" id="QAU51740.1"/>
    </source>
</evidence>
<feature type="compositionally biased region" description="Polar residues" evidence="2">
    <location>
        <begin position="44"/>
        <end position="58"/>
    </location>
</feature>
<name>A0A410W713_9CORY</name>
<keyword evidence="5" id="KW-1185">Reference proteome</keyword>
<feature type="compositionally biased region" description="Low complexity" evidence="2">
    <location>
        <begin position="149"/>
        <end position="160"/>
    </location>
</feature>
<accession>A0A410W713</accession>
<feature type="region of interest" description="Disordered" evidence="2">
    <location>
        <begin position="149"/>
        <end position="178"/>
    </location>
</feature>
<gene>
    <name evidence="4" type="ORF">CPELA_02215</name>
</gene>
<proteinExistence type="predicted"/>
<dbReference type="InterPro" id="IPR029050">
    <property type="entry name" value="Immunoprotect_excell_Ig-like"/>
</dbReference>
<dbReference type="EMBL" id="CP035299">
    <property type="protein sequence ID" value="QAU51740.1"/>
    <property type="molecule type" value="Genomic_DNA"/>
</dbReference>
<dbReference type="AlphaFoldDB" id="A0A410W713"/>
<feature type="transmembrane region" description="Helical" evidence="3">
    <location>
        <begin position="91"/>
        <end position="111"/>
    </location>
</feature>
<organism evidence="4 5">
    <name type="scientific">Corynebacterium pelargi</name>
    <dbReference type="NCBI Taxonomy" id="1471400"/>
    <lineage>
        <taxon>Bacteria</taxon>
        <taxon>Bacillati</taxon>
        <taxon>Actinomycetota</taxon>
        <taxon>Actinomycetes</taxon>
        <taxon>Mycobacteriales</taxon>
        <taxon>Corynebacteriaceae</taxon>
        <taxon>Corynebacterium</taxon>
    </lineage>
</organism>
<dbReference type="Proteomes" id="UP000288929">
    <property type="component" value="Chromosome"/>
</dbReference>
<keyword evidence="1" id="KW-0732">Signal</keyword>
<evidence type="ECO:0008006" key="6">
    <source>
        <dbReference type="Google" id="ProtNLM"/>
    </source>
</evidence>
<sequence>MFLVQKSVFDWLSPYNPTIFRLQGESVVTEPQHPEVPQQPPASHGNQYPQAPEQQYATQAPKKDESKNVVGIVALVCAVVGFIFACIPGALIIGWVLLPIAFILGIVGLFTSKKRRTAVIAIAVSVVGFVVGVLVFVFVVAQAFDDAFNSESSVSSGDGSALEKGAGSSRENPLPLGSSIESEDWKVTINSVDLNADEAVLAANTFNEPAPDGQKYILVNYTVEYIGDNSEGEVPSPVVSYVTSDGNTLSVLDNFAVAPDHIDTVDKLYEGGSVSGNQVLTAPVDNAQDGVLAVSADLTSATKFVSVQ</sequence>
<evidence type="ECO:0000256" key="3">
    <source>
        <dbReference type="SAM" id="Phobius"/>
    </source>
</evidence>
<reference evidence="4 5" key="1">
    <citation type="submission" date="2019-01" db="EMBL/GenBank/DDBJ databases">
        <authorList>
            <person name="Ruckert C."/>
            <person name="Busche T."/>
            <person name="Kalinowski J."/>
        </authorList>
    </citation>
    <scope>NUCLEOTIDE SEQUENCE [LARGE SCALE GENOMIC DNA]</scope>
    <source>
        <strain evidence="4 5">136/3</strain>
    </source>
</reference>
<evidence type="ECO:0000256" key="1">
    <source>
        <dbReference type="ARBA" id="ARBA00022729"/>
    </source>
</evidence>
<feature type="transmembrane region" description="Helical" evidence="3">
    <location>
        <begin position="68"/>
        <end position="85"/>
    </location>
</feature>
<dbReference type="Gene3D" id="2.60.40.1240">
    <property type="match status" value="1"/>
</dbReference>
<keyword evidence="3" id="KW-1133">Transmembrane helix</keyword>
<evidence type="ECO:0000256" key="2">
    <source>
        <dbReference type="SAM" id="MobiDB-lite"/>
    </source>
</evidence>
<keyword evidence="3" id="KW-0472">Membrane</keyword>
<feature type="region of interest" description="Disordered" evidence="2">
    <location>
        <begin position="31"/>
        <end position="59"/>
    </location>
</feature>
<evidence type="ECO:0000313" key="5">
    <source>
        <dbReference type="Proteomes" id="UP000288929"/>
    </source>
</evidence>